<reference evidence="3" key="1">
    <citation type="journal article" date="2005" name="Nature">
        <title>Sequencing of Aspergillus nidulans and comparative analysis with A. fumigatus and A. oryzae.</title>
        <authorList>
            <person name="Galagan J.E."/>
            <person name="Calvo S.E."/>
            <person name="Cuomo C."/>
            <person name="Ma L.J."/>
            <person name="Wortman J.R."/>
            <person name="Batzoglou S."/>
            <person name="Lee S.I."/>
            <person name="Basturkmen M."/>
            <person name="Spevak C.C."/>
            <person name="Clutterbuck J."/>
            <person name="Kapitonov V."/>
            <person name="Jurka J."/>
            <person name="Scazzocchio C."/>
            <person name="Farman M."/>
            <person name="Butler J."/>
            <person name="Purcell S."/>
            <person name="Harris S."/>
            <person name="Braus G.H."/>
            <person name="Draht O."/>
            <person name="Busch S."/>
            <person name="D'Enfert C."/>
            <person name="Bouchier C."/>
            <person name="Goldman G.H."/>
            <person name="Bell-Pedersen D."/>
            <person name="Griffiths-Jones S."/>
            <person name="Doonan J.H."/>
            <person name="Yu J."/>
            <person name="Vienken K."/>
            <person name="Pain A."/>
            <person name="Freitag M."/>
            <person name="Selker E.U."/>
            <person name="Archer D.B."/>
            <person name="Penalva M.A."/>
            <person name="Oakley B.R."/>
            <person name="Momany M."/>
            <person name="Tanaka T."/>
            <person name="Kumagai T."/>
            <person name="Asai K."/>
            <person name="Machida M."/>
            <person name="Nierman W.C."/>
            <person name="Denning D.W."/>
            <person name="Caddick M."/>
            <person name="Hynes M."/>
            <person name="Paoletti M."/>
            <person name="Fischer R."/>
            <person name="Miller B."/>
            <person name="Dyer P."/>
            <person name="Sachs M.S."/>
            <person name="Osmani S.A."/>
            <person name="Birren B.W."/>
        </authorList>
    </citation>
    <scope>NUCLEOTIDE SEQUENCE [LARGE SCALE GENOMIC DNA]</scope>
    <source>
        <strain evidence="3">FGSC A4 / ATCC 38163 / CBS 112.46 / NRRL 194 / M139</strain>
    </source>
</reference>
<evidence type="ECO:0000313" key="3">
    <source>
        <dbReference type="Proteomes" id="UP000000560"/>
    </source>
</evidence>
<accession>Q5ATS4</accession>
<feature type="region of interest" description="Disordered" evidence="1">
    <location>
        <begin position="126"/>
        <end position="174"/>
    </location>
</feature>
<dbReference type="AlphaFoldDB" id="Q5ATS4"/>
<evidence type="ECO:0000313" key="2">
    <source>
        <dbReference type="EMBL" id="CBF80274.1"/>
    </source>
</evidence>
<accession>C8VDZ6</accession>
<name>Q5ATS4_EMENI</name>
<keyword evidence="3" id="KW-1185">Reference proteome</keyword>
<proteinExistence type="predicted"/>
<dbReference type="STRING" id="227321.Q5ATS4"/>
<dbReference type="OMA" id="VVEMSKW"/>
<evidence type="ECO:0000256" key="1">
    <source>
        <dbReference type="SAM" id="MobiDB-lite"/>
    </source>
</evidence>
<dbReference type="GeneID" id="2868733"/>
<reference evidence="3" key="2">
    <citation type="journal article" date="2009" name="Fungal Genet. Biol.">
        <title>The 2008 update of the Aspergillus nidulans genome annotation: a community effort.</title>
        <authorList>
            <person name="Wortman J.R."/>
            <person name="Gilsenan J.M."/>
            <person name="Joardar V."/>
            <person name="Deegan J."/>
            <person name="Clutterbuck J."/>
            <person name="Andersen M.R."/>
            <person name="Archer D."/>
            <person name="Bencina M."/>
            <person name="Braus G."/>
            <person name="Coutinho P."/>
            <person name="von Dohren H."/>
            <person name="Doonan J."/>
            <person name="Driessen A.J."/>
            <person name="Durek P."/>
            <person name="Espeso E."/>
            <person name="Fekete E."/>
            <person name="Flipphi M."/>
            <person name="Estrada C.G."/>
            <person name="Geysens S."/>
            <person name="Goldman G."/>
            <person name="de Groot P.W."/>
            <person name="Hansen K."/>
            <person name="Harris S.D."/>
            <person name="Heinekamp T."/>
            <person name="Helmstaedt K."/>
            <person name="Henrissat B."/>
            <person name="Hofmann G."/>
            <person name="Homan T."/>
            <person name="Horio T."/>
            <person name="Horiuchi H."/>
            <person name="James S."/>
            <person name="Jones M."/>
            <person name="Karaffa L."/>
            <person name="Karanyi Z."/>
            <person name="Kato M."/>
            <person name="Keller N."/>
            <person name="Kelly D.E."/>
            <person name="Kiel J.A."/>
            <person name="Kim J.M."/>
            <person name="van der Klei I.J."/>
            <person name="Klis F.M."/>
            <person name="Kovalchuk A."/>
            <person name="Krasevec N."/>
            <person name="Kubicek C.P."/>
            <person name="Liu B."/>
            <person name="Maccabe A."/>
            <person name="Meyer V."/>
            <person name="Mirabito P."/>
            <person name="Miskei M."/>
            <person name="Mos M."/>
            <person name="Mullins J."/>
            <person name="Nelson D.R."/>
            <person name="Nielsen J."/>
            <person name="Oakley B.R."/>
            <person name="Osmani S.A."/>
            <person name="Pakula T."/>
            <person name="Paszewski A."/>
            <person name="Paulsen I."/>
            <person name="Pilsyk S."/>
            <person name="Pocsi I."/>
            <person name="Punt P.J."/>
            <person name="Ram A.F."/>
            <person name="Ren Q."/>
            <person name="Robellet X."/>
            <person name="Robson G."/>
            <person name="Seiboth B."/>
            <person name="van Solingen P."/>
            <person name="Specht T."/>
            <person name="Sun J."/>
            <person name="Taheri-Talesh N."/>
            <person name="Takeshita N."/>
            <person name="Ussery D."/>
            <person name="vanKuyk P.A."/>
            <person name="Visser H."/>
            <person name="van de Vondervoort P.J."/>
            <person name="de Vries R.P."/>
            <person name="Walton J."/>
            <person name="Xiang X."/>
            <person name="Xiong Y."/>
            <person name="Zeng A.P."/>
            <person name="Brandt B.W."/>
            <person name="Cornell M.J."/>
            <person name="van den Hondel C.A."/>
            <person name="Visser J."/>
            <person name="Oliver S.G."/>
            <person name="Turner G."/>
        </authorList>
    </citation>
    <scope>GENOME REANNOTATION</scope>
    <source>
        <strain evidence="3">FGSC A4 / ATCC 38163 / CBS 112.46 / NRRL 194 / M139</strain>
    </source>
</reference>
<dbReference type="EMBL" id="BN001305">
    <property type="protein sequence ID" value="CBF80274.1"/>
    <property type="molecule type" value="Genomic_DNA"/>
</dbReference>
<dbReference type="InParanoid" id="Q5ATS4"/>
<feature type="compositionally biased region" description="Basic and acidic residues" evidence="1">
    <location>
        <begin position="136"/>
        <end position="145"/>
    </location>
</feature>
<dbReference type="HOGENOM" id="CLU_051551_1_0_1"/>
<protein>
    <submittedName>
        <fullName evidence="2">Uncharacterized protein</fullName>
    </submittedName>
</protein>
<dbReference type="Proteomes" id="UP000000560">
    <property type="component" value="Chromosome V"/>
</dbReference>
<dbReference type="eggNOG" id="KOG1075">
    <property type="taxonomic scope" value="Eukaryota"/>
</dbReference>
<sequence>MARPNAQPGGPLLAALQETTTAATIKAAEGQKICSPIAAFLDEHRSQTGLAFHQRGALEALSNDLAEVAQRHFNAYISGVPLTTTSLATGPAPDPVTLPPSPPPSRPASGLAQATYATVVQTVPTRTAGGIQNRTKSKEVVEMSKWHKSSGTYRSPPLKGPLRPDRPPAVALQE</sequence>
<gene>
    <name evidence="2" type="ORF">ANIA_08306</name>
</gene>
<organism evidence="2 3">
    <name type="scientific">Emericella nidulans (strain FGSC A4 / ATCC 38163 / CBS 112.46 / NRRL 194 / M139)</name>
    <name type="common">Aspergillus nidulans</name>
    <dbReference type="NCBI Taxonomy" id="227321"/>
    <lineage>
        <taxon>Eukaryota</taxon>
        <taxon>Fungi</taxon>
        <taxon>Dikarya</taxon>
        <taxon>Ascomycota</taxon>
        <taxon>Pezizomycotina</taxon>
        <taxon>Eurotiomycetes</taxon>
        <taxon>Eurotiomycetidae</taxon>
        <taxon>Eurotiales</taxon>
        <taxon>Aspergillaceae</taxon>
        <taxon>Aspergillus</taxon>
        <taxon>Aspergillus subgen. Nidulantes</taxon>
    </lineage>
</organism>
<dbReference type="KEGG" id="ani:ANIA_08306"/>
<dbReference type="RefSeq" id="XP_681575.1">
    <property type="nucleotide sequence ID" value="XM_676483.1"/>
</dbReference>
<feature type="region of interest" description="Disordered" evidence="1">
    <location>
        <begin position="85"/>
        <end position="110"/>
    </location>
</feature>
<feature type="compositionally biased region" description="Pro residues" evidence="1">
    <location>
        <begin position="92"/>
        <end position="106"/>
    </location>
</feature>
<dbReference type="OrthoDB" id="4526357at2759"/>